<protein>
    <submittedName>
        <fullName evidence="1">Uncharacterized protein</fullName>
    </submittedName>
</protein>
<keyword evidence="2" id="KW-1185">Reference proteome</keyword>
<feature type="non-terminal residue" evidence="1">
    <location>
        <position position="35"/>
    </location>
</feature>
<evidence type="ECO:0000313" key="2">
    <source>
        <dbReference type="Proteomes" id="UP000054359"/>
    </source>
</evidence>
<organism evidence="1 2">
    <name type="scientific">Stegodyphus mimosarum</name>
    <name type="common">African social velvet spider</name>
    <dbReference type="NCBI Taxonomy" id="407821"/>
    <lineage>
        <taxon>Eukaryota</taxon>
        <taxon>Metazoa</taxon>
        <taxon>Ecdysozoa</taxon>
        <taxon>Arthropoda</taxon>
        <taxon>Chelicerata</taxon>
        <taxon>Arachnida</taxon>
        <taxon>Araneae</taxon>
        <taxon>Araneomorphae</taxon>
        <taxon>Entelegynae</taxon>
        <taxon>Eresoidea</taxon>
        <taxon>Eresidae</taxon>
        <taxon>Stegodyphus</taxon>
    </lineage>
</organism>
<dbReference type="Proteomes" id="UP000054359">
    <property type="component" value="Unassembled WGS sequence"/>
</dbReference>
<accession>A0A087T0B7</accession>
<dbReference type="OrthoDB" id="67682at2759"/>
<gene>
    <name evidence="1" type="ORF">X975_22345</name>
</gene>
<reference evidence="1 2" key="1">
    <citation type="submission" date="2013-11" db="EMBL/GenBank/DDBJ databases">
        <title>Genome sequencing of Stegodyphus mimosarum.</title>
        <authorList>
            <person name="Bechsgaard J."/>
        </authorList>
    </citation>
    <scope>NUCLEOTIDE SEQUENCE [LARGE SCALE GENOMIC DNA]</scope>
</reference>
<dbReference type="EMBL" id="KK112786">
    <property type="protein sequence ID" value="KFM58556.1"/>
    <property type="molecule type" value="Genomic_DNA"/>
</dbReference>
<evidence type="ECO:0000313" key="1">
    <source>
        <dbReference type="EMBL" id="KFM58556.1"/>
    </source>
</evidence>
<name>A0A087T0B7_STEMI</name>
<proteinExistence type="predicted"/>
<sequence length="35" mass="4066">MAEFDAIYEEDVEEERYIDDFLIEPVVVRGAGNMT</sequence>
<dbReference type="AlphaFoldDB" id="A0A087T0B7"/>